<organism evidence="2 3">
    <name type="scientific">Digitaria exilis</name>
    <dbReference type="NCBI Taxonomy" id="1010633"/>
    <lineage>
        <taxon>Eukaryota</taxon>
        <taxon>Viridiplantae</taxon>
        <taxon>Streptophyta</taxon>
        <taxon>Embryophyta</taxon>
        <taxon>Tracheophyta</taxon>
        <taxon>Spermatophyta</taxon>
        <taxon>Magnoliopsida</taxon>
        <taxon>Liliopsida</taxon>
        <taxon>Poales</taxon>
        <taxon>Poaceae</taxon>
        <taxon>PACMAD clade</taxon>
        <taxon>Panicoideae</taxon>
        <taxon>Panicodae</taxon>
        <taxon>Paniceae</taxon>
        <taxon>Anthephorinae</taxon>
        <taxon>Digitaria</taxon>
    </lineage>
</organism>
<accession>A0A835FD11</accession>
<dbReference type="CDD" id="cd06222">
    <property type="entry name" value="RNase_H_like"/>
    <property type="match status" value="1"/>
</dbReference>
<dbReference type="InterPro" id="IPR012337">
    <property type="entry name" value="RNaseH-like_sf"/>
</dbReference>
<evidence type="ECO:0000259" key="1">
    <source>
        <dbReference type="Pfam" id="PF13456"/>
    </source>
</evidence>
<dbReference type="SUPFAM" id="SSF53098">
    <property type="entry name" value="Ribonuclease H-like"/>
    <property type="match status" value="1"/>
</dbReference>
<dbReference type="GO" id="GO:0004523">
    <property type="term" value="F:RNA-DNA hybrid ribonuclease activity"/>
    <property type="evidence" value="ECO:0007669"/>
    <property type="project" value="InterPro"/>
</dbReference>
<dbReference type="GO" id="GO:0003676">
    <property type="term" value="F:nucleic acid binding"/>
    <property type="evidence" value="ECO:0007669"/>
    <property type="project" value="InterPro"/>
</dbReference>
<dbReference type="InterPro" id="IPR044730">
    <property type="entry name" value="RNase_H-like_dom_plant"/>
</dbReference>
<dbReference type="EMBL" id="JACEFO010001330">
    <property type="protein sequence ID" value="KAF8740064.1"/>
    <property type="molecule type" value="Genomic_DNA"/>
</dbReference>
<evidence type="ECO:0000313" key="3">
    <source>
        <dbReference type="Proteomes" id="UP000636709"/>
    </source>
</evidence>
<comment type="caution">
    <text evidence="2">The sequence shown here is derived from an EMBL/GenBank/DDBJ whole genome shotgun (WGS) entry which is preliminary data.</text>
</comment>
<protein>
    <recommendedName>
        <fullName evidence="1">RNase H type-1 domain-containing protein</fullName>
    </recommendedName>
</protein>
<dbReference type="Proteomes" id="UP000636709">
    <property type="component" value="Unassembled WGS sequence"/>
</dbReference>
<dbReference type="InterPro" id="IPR036397">
    <property type="entry name" value="RNaseH_sf"/>
</dbReference>
<keyword evidence="3" id="KW-1185">Reference proteome</keyword>
<dbReference type="InterPro" id="IPR052929">
    <property type="entry name" value="RNase_H-like_EbsB-rel"/>
</dbReference>
<feature type="domain" description="RNase H type-1" evidence="1">
    <location>
        <begin position="149"/>
        <end position="256"/>
    </location>
</feature>
<dbReference type="AlphaFoldDB" id="A0A835FD11"/>
<dbReference type="PANTHER" id="PTHR47074:SF11">
    <property type="entry name" value="REVERSE TRANSCRIPTASE-LIKE PROTEIN"/>
    <property type="match status" value="1"/>
</dbReference>
<reference evidence="2" key="1">
    <citation type="submission" date="2020-07" db="EMBL/GenBank/DDBJ databases">
        <title>Genome sequence and genetic diversity analysis of an under-domesticated orphan crop, white fonio (Digitaria exilis).</title>
        <authorList>
            <person name="Bennetzen J.L."/>
            <person name="Chen S."/>
            <person name="Ma X."/>
            <person name="Wang X."/>
            <person name="Yssel A.E.J."/>
            <person name="Chaluvadi S.R."/>
            <person name="Johnson M."/>
            <person name="Gangashetty P."/>
            <person name="Hamidou F."/>
            <person name="Sanogo M.D."/>
            <person name="Zwaenepoel A."/>
            <person name="Wallace J."/>
            <person name="Van De Peer Y."/>
            <person name="Van Deynze A."/>
        </authorList>
    </citation>
    <scope>NUCLEOTIDE SEQUENCE</scope>
    <source>
        <tissue evidence="2">Leaves</tissue>
    </source>
</reference>
<evidence type="ECO:0000313" key="2">
    <source>
        <dbReference type="EMBL" id="KAF8740064.1"/>
    </source>
</evidence>
<dbReference type="Pfam" id="PF13456">
    <property type="entry name" value="RVT_3"/>
    <property type="match status" value="1"/>
</dbReference>
<dbReference type="PANTHER" id="PTHR47074">
    <property type="entry name" value="BNAC02G40300D PROTEIN"/>
    <property type="match status" value="1"/>
</dbReference>
<name>A0A835FD11_9POAL</name>
<proteinExistence type="predicted"/>
<dbReference type="OrthoDB" id="663515at2759"/>
<dbReference type="Gene3D" id="3.30.420.10">
    <property type="entry name" value="Ribonuclease H-like superfamily/Ribonuclease H"/>
    <property type="match status" value="1"/>
</dbReference>
<gene>
    <name evidence="2" type="ORF">HU200_013835</name>
</gene>
<sequence length="256" mass="28802">MKNFLPAKGELKRRHVAREDHCEACGVPGENLYHVDFSCSFAIRFWEAVKEATGCKMPVLHPVTWSYDLLAEETCSEKDRTLIICGIWSLWSGRNARRHGKELWNPKIAVKHVASMVEELLCLGMERLNRSARRKQNWQKPVKEWCKVNTDASFISSSASGAGGAVIRDEEGRLIAAASKRYKHLEDALMAEALAARDGLMLAGVTGCEKVIFEIDNLPLFNLLHSEAGERNVIAGLWQEIRELGKNFSDFIISFV</sequence>
<dbReference type="InterPro" id="IPR002156">
    <property type="entry name" value="RNaseH_domain"/>
</dbReference>